<organism evidence="1 2">
    <name type="scientific">Nocardia albiluteola</name>
    <dbReference type="NCBI Taxonomy" id="2842303"/>
    <lineage>
        <taxon>Bacteria</taxon>
        <taxon>Bacillati</taxon>
        <taxon>Actinomycetota</taxon>
        <taxon>Actinomycetes</taxon>
        <taxon>Mycobacteriales</taxon>
        <taxon>Nocardiaceae</taxon>
        <taxon>Nocardia</taxon>
    </lineage>
</organism>
<sequence length="73" mass="7909">MTLGNDDVIGVQGAVEVPPLAVAEVTEAHPGRHLRNSRLWPRRETLGRPRTSTLALSGAWIAVLALYLEVRPG</sequence>
<protein>
    <submittedName>
        <fullName evidence="1">Uncharacterized protein</fullName>
    </submittedName>
</protein>
<dbReference type="RefSeq" id="WP_215922661.1">
    <property type="nucleotide sequence ID" value="NZ_JAHKNI010000015.1"/>
</dbReference>
<dbReference type="Proteomes" id="UP000733379">
    <property type="component" value="Unassembled WGS sequence"/>
</dbReference>
<evidence type="ECO:0000313" key="2">
    <source>
        <dbReference type="Proteomes" id="UP000733379"/>
    </source>
</evidence>
<accession>A0ABS6B8E5</accession>
<name>A0ABS6B8E5_9NOCA</name>
<keyword evidence="2" id="KW-1185">Reference proteome</keyword>
<evidence type="ECO:0000313" key="1">
    <source>
        <dbReference type="EMBL" id="MBU3066582.1"/>
    </source>
</evidence>
<proteinExistence type="predicted"/>
<gene>
    <name evidence="1" type="ORF">KO481_34330</name>
</gene>
<dbReference type="EMBL" id="JAHKNI010000015">
    <property type="protein sequence ID" value="MBU3066582.1"/>
    <property type="molecule type" value="Genomic_DNA"/>
</dbReference>
<reference evidence="1 2" key="1">
    <citation type="submission" date="2021-06" db="EMBL/GenBank/DDBJ databases">
        <title>Actinomycetes sequencing.</title>
        <authorList>
            <person name="Shan Q."/>
        </authorList>
    </citation>
    <scope>NUCLEOTIDE SEQUENCE [LARGE SCALE GENOMIC DNA]</scope>
    <source>
        <strain evidence="1 2">NEAU-G5</strain>
    </source>
</reference>
<comment type="caution">
    <text evidence="1">The sequence shown here is derived from an EMBL/GenBank/DDBJ whole genome shotgun (WGS) entry which is preliminary data.</text>
</comment>